<evidence type="ECO:0000313" key="1">
    <source>
        <dbReference type="EMBL" id="KAJ5375695.1"/>
    </source>
</evidence>
<accession>A0A9W9SC73</accession>
<dbReference type="Proteomes" id="UP001147752">
    <property type="component" value="Unassembled WGS sequence"/>
</dbReference>
<dbReference type="InterPro" id="IPR053007">
    <property type="entry name" value="CYP450_monoxygenase_sec-met"/>
</dbReference>
<dbReference type="PANTHER" id="PTHR47582">
    <property type="entry name" value="P450, PUTATIVE (EUROFUNG)-RELATED"/>
    <property type="match status" value="1"/>
</dbReference>
<dbReference type="RefSeq" id="XP_056581681.1">
    <property type="nucleotide sequence ID" value="XM_056725431.1"/>
</dbReference>
<dbReference type="OrthoDB" id="3366823at2759"/>
<protein>
    <submittedName>
        <fullName evidence="1">Uncharacterized protein</fullName>
    </submittedName>
</protein>
<comment type="caution">
    <text evidence="1">The sequence shown here is derived from an EMBL/GenBank/DDBJ whole genome shotgun (WGS) entry which is preliminary data.</text>
</comment>
<reference evidence="1" key="2">
    <citation type="journal article" date="2023" name="IMA Fungus">
        <title>Comparative genomic study of the Penicillium genus elucidates a diverse pangenome and 15 lateral gene transfer events.</title>
        <authorList>
            <person name="Petersen C."/>
            <person name="Sorensen T."/>
            <person name="Nielsen M.R."/>
            <person name="Sondergaard T.E."/>
            <person name="Sorensen J.L."/>
            <person name="Fitzpatrick D.A."/>
            <person name="Frisvad J.C."/>
            <person name="Nielsen K.L."/>
        </authorList>
    </citation>
    <scope>NUCLEOTIDE SEQUENCE</scope>
    <source>
        <strain evidence="1">IBT 3081</strain>
    </source>
</reference>
<dbReference type="EMBL" id="JAPZBT010000002">
    <property type="protein sequence ID" value="KAJ5375695.1"/>
    <property type="molecule type" value="Genomic_DNA"/>
</dbReference>
<gene>
    <name evidence="1" type="ORF">N7517_007701</name>
</gene>
<evidence type="ECO:0000313" key="2">
    <source>
        <dbReference type="Proteomes" id="UP001147752"/>
    </source>
</evidence>
<reference evidence="1" key="1">
    <citation type="submission" date="2022-12" db="EMBL/GenBank/DDBJ databases">
        <authorList>
            <person name="Petersen C."/>
        </authorList>
    </citation>
    <scope>NUCLEOTIDE SEQUENCE</scope>
    <source>
        <strain evidence="1">IBT 3081</strain>
    </source>
</reference>
<dbReference type="GeneID" id="81464614"/>
<keyword evidence="2" id="KW-1185">Reference proteome</keyword>
<dbReference type="AlphaFoldDB" id="A0A9W9SC73"/>
<organism evidence="1 2">
    <name type="scientific">Penicillium concentricum</name>
    <dbReference type="NCBI Taxonomy" id="293559"/>
    <lineage>
        <taxon>Eukaryota</taxon>
        <taxon>Fungi</taxon>
        <taxon>Dikarya</taxon>
        <taxon>Ascomycota</taxon>
        <taxon>Pezizomycotina</taxon>
        <taxon>Eurotiomycetes</taxon>
        <taxon>Eurotiomycetidae</taxon>
        <taxon>Eurotiales</taxon>
        <taxon>Aspergillaceae</taxon>
        <taxon>Penicillium</taxon>
    </lineage>
</organism>
<sequence length="75" mass="8462">MPMVLGLLANTVPAAFWVHFELFSRPKLLEEVREELEQNALRIGADGTHIIDLGFLRDNCLLLLSGDRAWLTAQD</sequence>
<proteinExistence type="predicted"/>
<dbReference type="PANTHER" id="PTHR47582:SF1">
    <property type="entry name" value="P450, PUTATIVE (EUROFUNG)-RELATED"/>
    <property type="match status" value="1"/>
</dbReference>
<name>A0A9W9SC73_9EURO</name>